<keyword evidence="2" id="KW-1185">Reference proteome</keyword>
<keyword evidence="1" id="KW-0175">Coiled coil</keyword>
<accession>A0AAJ7RJ50</accession>
<dbReference type="Proteomes" id="UP000694920">
    <property type="component" value="Unplaced"/>
</dbReference>
<protein>
    <submittedName>
        <fullName evidence="3">Uncharacterized protein LOC112494414</fullName>
    </submittedName>
</protein>
<proteinExistence type="predicted"/>
<evidence type="ECO:0000313" key="2">
    <source>
        <dbReference type="Proteomes" id="UP000694920"/>
    </source>
</evidence>
<name>A0AAJ7RJ50_CEPCN</name>
<evidence type="ECO:0000256" key="1">
    <source>
        <dbReference type="SAM" id="Coils"/>
    </source>
</evidence>
<dbReference type="KEGG" id="ccin:112494414"/>
<dbReference type="RefSeq" id="XP_024941281.1">
    <property type="nucleotide sequence ID" value="XM_025085513.1"/>
</dbReference>
<sequence length="239" mass="27745">MPGNQTTTSNKTEPATLNRIQDLRRILEDLRISLDLERSRLQEEMQKIVWTTYCATDPEYPKGHEDNLALDEDHLDVGRQLRTHSIQLSSRRYDDWNGYPERLIITEDYIDGGHIARSTLSNLSNFYKKKILDLQADCCAELNQVKCRFIESFQGMENWQTRKNKYRDQVFARIKSHRTVGATVARDTRDEDVWKIAAGERKSLFRSKSLVVDKVQSFWSSNVCCTGNRSDADICGLIY</sequence>
<dbReference type="GeneID" id="112494414"/>
<reference evidence="3" key="1">
    <citation type="submission" date="2025-08" db="UniProtKB">
        <authorList>
            <consortium name="RefSeq"/>
        </authorList>
    </citation>
    <scope>IDENTIFICATION</scope>
</reference>
<dbReference type="AlphaFoldDB" id="A0AAJ7RJ50"/>
<gene>
    <name evidence="3" type="primary">LOC112494414</name>
</gene>
<feature type="coiled-coil region" evidence="1">
    <location>
        <begin position="20"/>
        <end position="47"/>
    </location>
</feature>
<evidence type="ECO:0000313" key="3">
    <source>
        <dbReference type="RefSeq" id="XP_024941281.1"/>
    </source>
</evidence>
<organism evidence="2 3">
    <name type="scientific">Cephus cinctus</name>
    <name type="common">Wheat stem sawfly</name>
    <dbReference type="NCBI Taxonomy" id="211228"/>
    <lineage>
        <taxon>Eukaryota</taxon>
        <taxon>Metazoa</taxon>
        <taxon>Ecdysozoa</taxon>
        <taxon>Arthropoda</taxon>
        <taxon>Hexapoda</taxon>
        <taxon>Insecta</taxon>
        <taxon>Pterygota</taxon>
        <taxon>Neoptera</taxon>
        <taxon>Endopterygota</taxon>
        <taxon>Hymenoptera</taxon>
        <taxon>Cephoidea</taxon>
        <taxon>Cephidae</taxon>
        <taxon>Cephus</taxon>
    </lineage>
</organism>